<dbReference type="RefSeq" id="WP_264136122.1">
    <property type="nucleotide sequence ID" value="NZ_JAOYOD010000001.1"/>
</dbReference>
<organism evidence="3 4">
    <name type="scientific">Reichenbachiella ulvae</name>
    <dbReference type="NCBI Taxonomy" id="2980104"/>
    <lineage>
        <taxon>Bacteria</taxon>
        <taxon>Pseudomonadati</taxon>
        <taxon>Bacteroidota</taxon>
        <taxon>Cytophagia</taxon>
        <taxon>Cytophagales</taxon>
        <taxon>Reichenbachiellaceae</taxon>
        <taxon>Reichenbachiella</taxon>
    </lineage>
</organism>
<evidence type="ECO:0000313" key="3">
    <source>
        <dbReference type="EMBL" id="MCV9385331.1"/>
    </source>
</evidence>
<proteinExistence type="predicted"/>
<comment type="caution">
    <text evidence="3">The sequence shown here is derived from an EMBL/GenBank/DDBJ whole genome shotgun (WGS) entry which is preliminary data.</text>
</comment>
<dbReference type="CDD" id="cd09620">
    <property type="entry name" value="CBM9_like_3"/>
    <property type="match status" value="1"/>
</dbReference>
<dbReference type="EMBL" id="JAOYOD010000001">
    <property type="protein sequence ID" value="MCV9385331.1"/>
    <property type="molecule type" value="Genomic_DNA"/>
</dbReference>
<dbReference type="InterPro" id="IPR010502">
    <property type="entry name" value="Carb-bd_dom_fam9"/>
</dbReference>
<dbReference type="Gene3D" id="2.60.40.1190">
    <property type="match status" value="1"/>
</dbReference>
<name>A0ABT3CNL1_9BACT</name>
<feature type="signal peptide" evidence="1">
    <location>
        <begin position="1"/>
        <end position="21"/>
    </location>
</feature>
<evidence type="ECO:0000259" key="2">
    <source>
        <dbReference type="Pfam" id="PF06452"/>
    </source>
</evidence>
<dbReference type="SUPFAM" id="SSF49344">
    <property type="entry name" value="CBD9-like"/>
    <property type="match status" value="1"/>
</dbReference>
<dbReference type="Pfam" id="PF06452">
    <property type="entry name" value="CBM9_1"/>
    <property type="match status" value="1"/>
</dbReference>
<dbReference type="Proteomes" id="UP001300692">
    <property type="component" value="Unassembled WGS sequence"/>
</dbReference>
<dbReference type="PANTHER" id="PTHR35532:SF5">
    <property type="entry name" value="CARBOHYDRATE-BINDING DOMAIN-CONTAINING PROTEIN"/>
    <property type="match status" value="1"/>
</dbReference>
<reference evidence="3 4" key="1">
    <citation type="submission" date="2022-10" db="EMBL/GenBank/DDBJ databases">
        <title>Comparative genomics and taxonomic characterization of three novel marine species of genus Reichenbachiella exhibiting antioxidant and polysaccharide degradation activities.</title>
        <authorList>
            <person name="Muhammad N."/>
            <person name="Lee Y.-J."/>
            <person name="Ko J."/>
            <person name="Kim S.-G."/>
        </authorList>
    </citation>
    <scope>NUCLEOTIDE SEQUENCE [LARGE SCALE GENOMIC DNA]</scope>
    <source>
        <strain evidence="3 4">ABR2-5</strain>
    </source>
</reference>
<keyword evidence="4" id="KW-1185">Reference proteome</keyword>
<protein>
    <submittedName>
        <fullName evidence="3">Carbohydrate-binding family 9-like protein</fullName>
    </submittedName>
</protein>
<sequence length="355" mass="41039">MFKFSQILSVLFLFTIWSIQAQHPHPQHYLALSANETINIDGSIDEPDWQRVEWSADFVDIEGEAKPAPLYRTRMKMLWDEDYLYIAAEMEEPHLWATYDQKDMIIFHENDFEVFIDPDGDTHQYYELEVNALGTDWDLMLVKPYRDGGPAVDAWDIQGLKKGIVLNGTLNDPGDTDEGWTLELALPWAVLEEAAIDGQRPAVGDHWRINFSRVNWRTEAVNGEYQKQVNPQTGKPYPEYNWVWSPQGVIAMHQPETWGYVSFVNQKEEASVPKDFEILMELRAIYQAQKNYYQQKGRYSDDLNQLGLTQTYQSISISFTPSSFEAIIDDPALGTWHINSEGRTWKSTQKEAKNG</sequence>
<feature type="chain" id="PRO_5047530006" evidence="1">
    <location>
        <begin position="22"/>
        <end position="355"/>
    </location>
</feature>
<accession>A0ABT3CNL1</accession>
<evidence type="ECO:0000256" key="1">
    <source>
        <dbReference type="SAM" id="SignalP"/>
    </source>
</evidence>
<gene>
    <name evidence="3" type="ORF">N7U62_01580</name>
</gene>
<evidence type="ECO:0000313" key="4">
    <source>
        <dbReference type="Proteomes" id="UP001300692"/>
    </source>
</evidence>
<keyword evidence="1" id="KW-0732">Signal</keyword>
<dbReference type="PANTHER" id="PTHR35532">
    <property type="entry name" value="SIMILAR TO POLYHYDROXYALKANOATE DEPOLYMERASE"/>
    <property type="match status" value="1"/>
</dbReference>
<feature type="domain" description="Carbohydrate-binding" evidence="2">
    <location>
        <begin position="40"/>
        <end position="139"/>
    </location>
</feature>